<keyword evidence="2" id="KW-0217">Developmental protein</keyword>
<dbReference type="GO" id="GO:0016540">
    <property type="term" value="P:protein autoprocessing"/>
    <property type="evidence" value="ECO:0007669"/>
    <property type="project" value="InterPro"/>
</dbReference>
<dbReference type="InterPro" id="IPR001767">
    <property type="entry name" value="Hedgehog_Hint"/>
</dbReference>
<dbReference type="EMBL" id="UZAH01000534">
    <property type="protein sequence ID" value="VDO19058.1"/>
    <property type="molecule type" value="Genomic_DNA"/>
</dbReference>
<evidence type="ECO:0000256" key="2">
    <source>
        <dbReference type="ARBA" id="ARBA00022473"/>
    </source>
</evidence>
<reference evidence="6" key="2">
    <citation type="submission" date="2019-09" db="UniProtKB">
        <authorList>
            <consortium name="WormBaseParasite"/>
        </authorList>
    </citation>
    <scope>IDENTIFICATION</scope>
</reference>
<dbReference type="PANTHER" id="PTHR46706">
    <property type="entry name" value="PROTEIN QUA-1-RELATED"/>
    <property type="match status" value="1"/>
</dbReference>
<gene>
    <name evidence="4" type="ORF">HPBE_LOCUS676</name>
</gene>
<dbReference type="AlphaFoldDB" id="A0A183F3D3"/>
<organism evidence="5 6">
    <name type="scientific">Heligmosomoides polygyrus</name>
    <name type="common">Parasitic roundworm</name>
    <dbReference type="NCBI Taxonomy" id="6339"/>
    <lineage>
        <taxon>Eukaryota</taxon>
        <taxon>Metazoa</taxon>
        <taxon>Ecdysozoa</taxon>
        <taxon>Nematoda</taxon>
        <taxon>Chromadorea</taxon>
        <taxon>Rhabditida</taxon>
        <taxon>Rhabditina</taxon>
        <taxon>Rhabditomorpha</taxon>
        <taxon>Strongyloidea</taxon>
        <taxon>Heligmosomidae</taxon>
        <taxon>Heligmosomoides</taxon>
    </lineage>
</organism>
<dbReference type="InterPro" id="IPR001657">
    <property type="entry name" value="Hedgehog"/>
</dbReference>
<dbReference type="Pfam" id="PF01079">
    <property type="entry name" value="Hint"/>
    <property type="match status" value="1"/>
</dbReference>
<reference evidence="4 5" key="1">
    <citation type="submission" date="2018-11" db="EMBL/GenBank/DDBJ databases">
        <authorList>
            <consortium name="Pathogen Informatics"/>
        </authorList>
    </citation>
    <scope>NUCLEOTIDE SEQUENCE [LARGE SCALE GENOMIC DNA]</scope>
</reference>
<dbReference type="Gene3D" id="2.170.16.10">
    <property type="entry name" value="Hedgehog/Intein (Hint) domain"/>
    <property type="match status" value="1"/>
</dbReference>
<comment type="subcellular location">
    <subcellularLocation>
        <location evidence="1">Secreted</location>
        <location evidence="1">Extracellular space</location>
    </subcellularLocation>
</comment>
<dbReference type="PANTHER" id="PTHR46706:SF12">
    <property type="entry name" value="PROTEIN QUA-1-RELATED"/>
    <property type="match status" value="1"/>
</dbReference>
<dbReference type="GO" id="GO:0005576">
    <property type="term" value="C:extracellular region"/>
    <property type="evidence" value="ECO:0007669"/>
    <property type="project" value="UniProtKB-SubCell"/>
</dbReference>
<proteinExistence type="predicted"/>
<dbReference type="InterPro" id="IPR003586">
    <property type="entry name" value="Hint_dom_C"/>
</dbReference>
<evidence type="ECO:0000313" key="5">
    <source>
        <dbReference type="Proteomes" id="UP000050761"/>
    </source>
</evidence>
<dbReference type="PRINTS" id="PR00632">
    <property type="entry name" value="SONICHHOG"/>
</dbReference>
<name>A0A183F3D3_HELPZ</name>
<evidence type="ECO:0000313" key="6">
    <source>
        <dbReference type="WBParaSite" id="HPBE_0000067501-mRNA-1"/>
    </source>
</evidence>
<dbReference type="InterPro" id="IPR036844">
    <property type="entry name" value="Hint_dom_sf"/>
</dbReference>
<evidence type="ECO:0000259" key="3">
    <source>
        <dbReference type="SMART" id="SM00305"/>
    </source>
</evidence>
<dbReference type="OrthoDB" id="5212at2759"/>
<dbReference type="WBParaSite" id="HPBE_0000067501-mRNA-1">
    <property type="protein sequence ID" value="HPBE_0000067501-mRNA-1"/>
    <property type="gene ID" value="HPBE_0000067501"/>
</dbReference>
<keyword evidence="5" id="KW-1185">Reference proteome</keyword>
<dbReference type="SMART" id="SM00305">
    <property type="entry name" value="HintC"/>
    <property type="match status" value="1"/>
</dbReference>
<feature type="domain" description="Hint" evidence="3">
    <location>
        <begin position="6"/>
        <end position="50"/>
    </location>
</feature>
<accession>A0A3P7WN81</accession>
<evidence type="ECO:0000256" key="1">
    <source>
        <dbReference type="ARBA" id="ARBA00004239"/>
    </source>
</evidence>
<dbReference type="SUPFAM" id="SSF51294">
    <property type="entry name" value="Hedgehog/intein (Hint) domain"/>
    <property type="match status" value="1"/>
</dbReference>
<sequence>MTVTNEGKVVAERIVRVGRQVSEGIFSPMTADGALVVDGILSSCFSQVESHTVQKIVYDFLVYAHEFFGLSPGRNAARQGIPSFINYVHELSHVFLPFSKF</sequence>
<dbReference type="InterPro" id="IPR052140">
    <property type="entry name" value="Dev_Signal_Hedgehog-like"/>
</dbReference>
<dbReference type="Proteomes" id="UP000050761">
    <property type="component" value="Unassembled WGS sequence"/>
</dbReference>
<protein>
    <submittedName>
        <fullName evidence="6">HintC domain-containing protein</fullName>
    </submittedName>
</protein>
<accession>A0A183F3D3</accession>
<dbReference type="GO" id="GO:0007267">
    <property type="term" value="P:cell-cell signaling"/>
    <property type="evidence" value="ECO:0007669"/>
    <property type="project" value="InterPro"/>
</dbReference>
<evidence type="ECO:0000313" key="4">
    <source>
        <dbReference type="EMBL" id="VDO19058.1"/>
    </source>
</evidence>